<dbReference type="PANTHER" id="PTHR13593:SF113">
    <property type="entry name" value="SI:DKEY-266F7.9"/>
    <property type="match status" value="1"/>
</dbReference>
<dbReference type="EMBL" id="JBCGDP010000017">
    <property type="protein sequence ID" value="MEM0577907.1"/>
    <property type="molecule type" value="Genomic_DNA"/>
</dbReference>
<dbReference type="SUPFAM" id="SSF51695">
    <property type="entry name" value="PLC-like phosphodiesterases"/>
    <property type="match status" value="1"/>
</dbReference>
<gene>
    <name evidence="8" type="ORF">WFZ86_15485</name>
</gene>
<dbReference type="PANTHER" id="PTHR13593">
    <property type="match status" value="1"/>
</dbReference>
<proteinExistence type="predicted"/>
<evidence type="ECO:0000256" key="6">
    <source>
        <dbReference type="SAM" id="SignalP"/>
    </source>
</evidence>
<protein>
    <recommendedName>
        <fullName evidence="3">1-phosphatidylinositol phosphodiesterase</fullName>
        <ecNumber evidence="2">4.6.1.13</ecNumber>
    </recommendedName>
    <alternativeName>
        <fullName evidence="4">Phosphatidylinositol diacylglycerol-lyase</fullName>
    </alternativeName>
    <alternativeName>
        <fullName evidence="5">Phosphatidylinositol-specific phospholipase C</fullName>
    </alternativeName>
</protein>
<dbReference type="RefSeq" id="WP_342692771.1">
    <property type="nucleotide sequence ID" value="NZ_JBCGDP010000017.1"/>
</dbReference>
<evidence type="ECO:0000256" key="4">
    <source>
        <dbReference type="ARBA" id="ARBA00030474"/>
    </source>
</evidence>
<keyword evidence="6" id="KW-0732">Signal</keyword>
<reference evidence="8 9" key="1">
    <citation type="submission" date="2024-03" db="EMBL/GenBank/DDBJ databases">
        <title>Two novel species of the genus Flavobacterium exhibiting potentially degradation of complex polysaccharides.</title>
        <authorList>
            <person name="Lian X."/>
        </authorList>
    </citation>
    <scope>NUCLEOTIDE SEQUENCE [LARGE SCALE GENOMIC DNA]</scope>
    <source>
        <strain evidence="8 9">N6</strain>
    </source>
</reference>
<dbReference type="EC" id="4.6.1.13" evidence="2"/>
<dbReference type="PROSITE" id="PS51257">
    <property type="entry name" value="PROKAR_LIPOPROTEIN"/>
    <property type="match status" value="1"/>
</dbReference>
<dbReference type="PROSITE" id="PS50007">
    <property type="entry name" value="PIPLC_X_DOMAIN"/>
    <property type="match status" value="1"/>
</dbReference>
<feature type="domain" description="Phosphatidylinositol-specific phospholipase C X" evidence="7">
    <location>
        <begin position="63"/>
        <end position="205"/>
    </location>
</feature>
<evidence type="ECO:0000256" key="3">
    <source>
        <dbReference type="ARBA" id="ARBA00019758"/>
    </source>
</evidence>
<dbReference type="CDD" id="cd08586">
    <property type="entry name" value="PI-PLCc_BcPLC_like"/>
    <property type="match status" value="1"/>
</dbReference>
<evidence type="ECO:0000313" key="9">
    <source>
        <dbReference type="Proteomes" id="UP001468798"/>
    </source>
</evidence>
<accession>A0ABU9NVR6</accession>
<evidence type="ECO:0000256" key="1">
    <source>
        <dbReference type="ARBA" id="ARBA00001316"/>
    </source>
</evidence>
<evidence type="ECO:0000256" key="2">
    <source>
        <dbReference type="ARBA" id="ARBA00012581"/>
    </source>
</evidence>
<evidence type="ECO:0000313" key="8">
    <source>
        <dbReference type="EMBL" id="MEM0577907.1"/>
    </source>
</evidence>
<sequence length="330" mass="36797">MKNYVQRVTILLFAFGFLFVSCESNLADDLQANEAVKSTSKNDVKQLTSKTATYTMSNWMSALDQNLKLTAISIPGTHDSGARFETFSGTAKCQNLTLDEQLASGVRYLDIRCRHFENNFTIHHGSVYQNLNFTNVLQSCSAFLAQNPSETIIMSVKEEYDPSGNNRSFEATFDSYVNQNANIWYLGSTIPTLSQAKGKIVLLRRFSTNNTKGVDASSWGDNTVFDISGVQLIKVQDQYKVPNNDTKFNLIKELAEEAKNTASNNNKLYLNYCSGYKAGLFGIPNINTVANAINPKLTSFFQTNTKGRFGVIIMDFAVTNRNSLIVQTNF</sequence>
<name>A0ABU9NVR6_9FLAO</name>
<comment type="caution">
    <text evidence="8">The sequence shown here is derived from an EMBL/GenBank/DDBJ whole genome shotgun (WGS) entry which is preliminary data.</text>
</comment>
<dbReference type="SMART" id="SM00148">
    <property type="entry name" value="PLCXc"/>
    <property type="match status" value="1"/>
</dbReference>
<dbReference type="InterPro" id="IPR051057">
    <property type="entry name" value="PI-PLC_domain"/>
</dbReference>
<keyword evidence="9" id="KW-1185">Reference proteome</keyword>
<evidence type="ECO:0000256" key="5">
    <source>
        <dbReference type="ARBA" id="ARBA00030782"/>
    </source>
</evidence>
<organism evidence="8 9">
    <name type="scientific">Flavobacterium polysaccharolyticum</name>
    <dbReference type="NCBI Taxonomy" id="3133148"/>
    <lineage>
        <taxon>Bacteria</taxon>
        <taxon>Pseudomonadati</taxon>
        <taxon>Bacteroidota</taxon>
        <taxon>Flavobacteriia</taxon>
        <taxon>Flavobacteriales</taxon>
        <taxon>Flavobacteriaceae</taxon>
        <taxon>Flavobacterium</taxon>
    </lineage>
</organism>
<dbReference type="InterPro" id="IPR000909">
    <property type="entry name" value="PLipase_C_PInositol-sp_X_dom"/>
</dbReference>
<feature type="chain" id="PRO_5046317263" description="1-phosphatidylinositol phosphodiesterase" evidence="6">
    <location>
        <begin position="27"/>
        <end position="330"/>
    </location>
</feature>
<evidence type="ECO:0000259" key="7">
    <source>
        <dbReference type="SMART" id="SM00148"/>
    </source>
</evidence>
<dbReference type="Pfam" id="PF00388">
    <property type="entry name" value="PI-PLC-X"/>
    <property type="match status" value="1"/>
</dbReference>
<dbReference type="Proteomes" id="UP001468798">
    <property type="component" value="Unassembled WGS sequence"/>
</dbReference>
<comment type="catalytic activity">
    <reaction evidence="1">
        <text>a 1,2-diacyl-sn-glycero-3-phospho-(1D-myo-inositol) = 1D-myo-inositol 1,2-cyclic phosphate + a 1,2-diacyl-sn-glycerol</text>
        <dbReference type="Rhea" id="RHEA:17093"/>
        <dbReference type="ChEBI" id="CHEBI:17815"/>
        <dbReference type="ChEBI" id="CHEBI:57880"/>
        <dbReference type="ChEBI" id="CHEBI:58484"/>
        <dbReference type="EC" id="4.6.1.13"/>
    </reaction>
</comment>
<dbReference type="InterPro" id="IPR017946">
    <property type="entry name" value="PLC-like_Pdiesterase_TIM-brl"/>
</dbReference>
<feature type="signal peptide" evidence="6">
    <location>
        <begin position="1"/>
        <end position="26"/>
    </location>
</feature>
<dbReference type="Gene3D" id="3.20.20.190">
    <property type="entry name" value="Phosphatidylinositol (PI) phosphodiesterase"/>
    <property type="match status" value="1"/>
</dbReference>